<sequence length="182" mass="21186">MDSTRVVIKDESYYILLDIIQNYLEEYSTGCDRINFVHNESAYTMLNRICSSVITTNKTTFDEIIDKYDIEEIIKDIYLTLYNSLNWGQIIASVSFGAYLSKVIVEKYPNDTDYVRRVSETITEAILANDKDWFTNQGYWKGIFKFDMLTELFKITKYTLCSASVIITCMASMKILSSFFKI</sequence>
<keyword evidence="4" id="KW-1119">Modulation of host cell apoptosis by virus</keyword>
<dbReference type="OrthoDB" id="36893at10239"/>
<dbReference type="SUPFAM" id="SSF56854">
    <property type="entry name" value="Bcl-2 inhibitors of programmed cell death"/>
    <property type="match status" value="1"/>
</dbReference>
<evidence type="ECO:0000313" key="8">
    <source>
        <dbReference type="Proteomes" id="UP000142477"/>
    </source>
</evidence>
<proteinExistence type="predicted"/>
<keyword evidence="3" id="KW-1081">Inhibition of host apoptosis by viral BCL2-like protein</keyword>
<dbReference type="PROSITE" id="PS50062">
    <property type="entry name" value="BCL2_FAMILY"/>
    <property type="match status" value="1"/>
</dbReference>
<feature type="domain" description="Bcl-2 Bcl-2 homology region 1-3" evidence="6">
    <location>
        <begin position="46"/>
        <end position="140"/>
    </location>
</feature>
<dbReference type="InterPro" id="IPR002475">
    <property type="entry name" value="Bcl2-like"/>
</dbReference>
<reference evidence="7 8" key="1">
    <citation type="journal article" date="2015" name="Infect. Genet. Evol.">
        <title>Unique genomic organization of a novel Avipoxvirus detected in turkey (Meleagris gallopavo).</title>
        <authorList>
            <person name="Banyai K."/>
            <person name="Palya V."/>
            <person name="Denes B."/>
            <person name="Glavits R."/>
            <person name="Ivanics E."/>
            <person name="Horvath B."/>
            <person name="Farkas S.L."/>
            <person name="Marton S."/>
            <person name="Balint A."/>
            <person name="Gyuranecz M."/>
            <person name="Erdelyi K."/>
            <person name="Dan A."/>
        </authorList>
    </citation>
    <scope>NUCLEOTIDE SEQUENCE [LARGE SCALE GENOMIC DNA]</scope>
    <source>
        <strain evidence="7 8">TKPV-HU1124/2011</strain>
    </source>
</reference>
<dbReference type="InterPro" id="IPR036834">
    <property type="entry name" value="Bcl-2-like_sf"/>
</dbReference>
<protein>
    <recommendedName>
        <fullName evidence="1">Apoptosis regulator Bcl-2 homolog</fullName>
    </recommendedName>
</protein>
<dbReference type="KEGG" id="vg:26122710"/>
<evidence type="ECO:0000313" key="7">
    <source>
        <dbReference type="EMBL" id="ALA62394.1"/>
    </source>
</evidence>
<keyword evidence="2" id="KW-0945">Host-virus interaction</keyword>
<evidence type="ECO:0000256" key="5">
    <source>
        <dbReference type="SAM" id="Phobius"/>
    </source>
</evidence>
<dbReference type="Pfam" id="PF00452">
    <property type="entry name" value="Bcl-2"/>
    <property type="match status" value="1"/>
</dbReference>
<keyword evidence="5" id="KW-1133">Transmembrane helix</keyword>
<name>A0A0M3ZJZ2_9POXV</name>
<keyword evidence="5" id="KW-0472">Membrane</keyword>
<evidence type="ECO:0000256" key="1">
    <source>
        <dbReference type="ARBA" id="ARBA00017638"/>
    </source>
</evidence>
<accession>A0A0M3ZJZ2</accession>
<keyword evidence="5" id="KW-0812">Transmembrane</keyword>
<dbReference type="Proteomes" id="UP000142477">
    <property type="component" value="Segment"/>
</dbReference>
<dbReference type="Gene3D" id="1.10.437.10">
    <property type="entry name" value="Blc2-like"/>
    <property type="match status" value="1"/>
</dbReference>
<dbReference type="RefSeq" id="YP_009177041.1">
    <property type="nucleotide sequence ID" value="NC_028238.1"/>
</dbReference>
<keyword evidence="8" id="KW-1185">Reference proteome</keyword>
<dbReference type="GeneID" id="26122710"/>
<evidence type="ECO:0000259" key="6">
    <source>
        <dbReference type="Pfam" id="PF00452"/>
    </source>
</evidence>
<evidence type="ECO:0000256" key="2">
    <source>
        <dbReference type="ARBA" id="ARBA00022581"/>
    </source>
</evidence>
<evidence type="ECO:0000256" key="4">
    <source>
        <dbReference type="ARBA" id="ARBA00023323"/>
    </source>
</evidence>
<organism evidence="7 8">
    <name type="scientific">Turkeypox virus</name>
    <dbReference type="NCBI Taxonomy" id="336486"/>
    <lineage>
        <taxon>Viruses</taxon>
        <taxon>Varidnaviria</taxon>
        <taxon>Bamfordvirae</taxon>
        <taxon>Nucleocytoviricota</taxon>
        <taxon>Pokkesviricetes</taxon>
        <taxon>Chitovirales</taxon>
        <taxon>Poxviridae</taxon>
        <taxon>Chordopoxvirinae</taxon>
        <taxon>Avipoxvirus</taxon>
        <taxon>Avipoxvirus turkeypox</taxon>
    </lineage>
</organism>
<dbReference type="EMBL" id="KP728110">
    <property type="protein sequence ID" value="ALA62394.1"/>
    <property type="molecule type" value="Genomic_DNA"/>
</dbReference>
<dbReference type="GO" id="GO:0033668">
    <property type="term" value="P:symbiont-mediated suppression of host apoptosis"/>
    <property type="evidence" value="ECO:0007669"/>
    <property type="project" value="UniProtKB-KW"/>
</dbReference>
<dbReference type="InterPro" id="IPR046371">
    <property type="entry name" value="Bcl-2_BH1-3"/>
</dbReference>
<feature type="transmembrane region" description="Helical" evidence="5">
    <location>
        <begin position="158"/>
        <end position="180"/>
    </location>
</feature>
<evidence type="ECO:0000256" key="3">
    <source>
        <dbReference type="ARBA" id="ARBA00023189"/>
    </source>
</evidence>